<dbReference type="PROSITE" id="PS50110">
    <property type="entry name" value="RESPONSE_REGULATORY"/>
    <property type="match status" value="1"/>
</dbReference>
<dbReference type="EMBL" id="AFCI01000861">
    <property type="protein sequence ID" value="EHC36475.1"/>
    <property type="molecule type" value="Genomic_DNA"/>
</dbReference>
<dbReference type="InterPro" id="IPR036388">
    <property type="entry name" value="WH-like_DNA-bd_sf"/>
</dbReference>
<dbReference type="InterPro" id="IPR039420">
    <property type="entry name" value="WalR-like"/>
</dbReference>
<dbReference type="AlphaFoldDB" id="A0A6C8GNL6"/>
<dbReference type="SMART" id="SM00448">
    <property type="entry name" value="REC"/>
    <property type="match status" value="1"/>
</dbReference>
<feature type="DNA-binding region" description="OmpR/PhoB-type" evidence="3">
    <location>
        <begin position="136"/>
        <end position="249"/>
    </location>
</feature>
<dbReference type="SUPFAM" id="SSF52172">
    <property type="entry name" value="CheY-like"/>
    <property type="match status" value="1"/>
</dbReference>
<dbReference type="InterPro" id="IPR001867">
    <property type="entry name" value="OmpR/PhoB-type_DNA-bd"/>
</dbReference>
<keyword evidence="1 3" id="KW-0238">DNA-binding</keyword>
<dbReference type="Gene3D" id="1.10.10.10">
    <property type="entry name" value="Winged helix-like DNA-binding domain superfamily/Winged helix DNA-binding domain"/>
    <property type="match status" value="1"/>
</dbReference>
<dbReference type="PROSITE" id="PS51755">
    <property type="entry name" value="OMPR_PHOB"/>
    <property type="match status" value="1"/>
</dbReference>
<accession>A0A6C8GNL6</accession>
<dbReference type="CDD" id="cd00383">
    <property type="entry name" value="trans_reg_C"/>
    <property type="match status" value="1"/>
</dbReference>
<comment type="caution">
    <text evidence="6">The sequence shown here is derived from an EMBL/GenBank/DDBJ whole genome shotgun (WGS) entry which is preliminary data.</text>
</comment>
<dbReference type="GO" id="GO:0032993">
    <property type="term" value="C:protein-DNA complex"/>
    <property type="evidence" value="ECO:0007669"/>
    <property type="project" value="TreeGrafter"/>
</dbReference>
<dbReference type="PANTHER" id="PTHR48111:SF47">
    <property type="entry name" value="TRANSCRIPTIONAL REGULATORY PROTEIN RSTA"/>
    <property type="match status" value="1"/>
</dbReference>
<sequence length="257" mass="28826">MNRIVFVEDDAEVGSLIAAYLAKHDIDVIVEPRGDRAEDLILTTQPDLVLLDIMLPGKDGMTICRDLRHRWQGPIVLLTSLDSDMNHILALEMGACDYILKTTPPAVLLARLRLHLRQSEQTQQAKSLQESALTPHKALRFGALTIDPLNRAVQLNGDFISLSTADFELLWELATHAGQIMDRDALLKTLRVDRDALLKTLKTLRGVNYDGLDRSVDVAISRLRKKLLDSAAEPYRIKTIRNKGYLFAPHAWDETTG</sequence>
<dbReference type="GO" id="GO:0006355">
    <property type="term" value="P:regulation of DNA-templated transcription"/>
    <property type="evidence" value="ECO:0007669"/>
    <property type="project" value="InterPro"/>
</dbReference>
<dbReference type="NCBIfam" id="NF007977">
    <property type="entry name" value="PRK10701.1"/>
    <property type="match status" value="1"/>
</dbReference>
<dbReference type="Pfam" id="PF00072">
    <property type="entry name" value="Response_reg"/>
    <property type="match status" value="1"/>
</dbReference>
<dbReference type="SMART" id="SM00862">
    <property type="entry name" value="Trans_reg_C"/>
    <property type="match status" value="1"/>
</dbReference>
<feature type="modified residue" description="4-aspartylphosphate" evidence="2">
    <location>
        <position position="52"/>
    </location>
</feature>
<dbReference type="GO" id="GO:0000156">
    <property type="term" value="F:phosphorelay response regulator activity"/>
    <property type="evidence" value="ECO:0007669"/>
    <property type="project" value="TreeGrafter"/>
</dbReference>
<dbReference type="Gene3D" id="3.40.50.2300">
    <property type="match status" value="1"/>
</dbReference>
<evidence type="ECO:0000256" key="1">
    <source>
        <dbReference type="ARBA" id="ARBA00023125"/>
    </source>
</evidence>
<evidence type="ECO:0000259" key="5">
    <source>
        <dbReference type="PROSITE" id="PS51755"/>
    </source>
</evidence>
<evidence type="ECO:0000256" key="3">
    <source>
        <dbReference type="PROSITE-ProRule" id="PRU01091"/>
    </source>
</evidence>
<protein>
    <submittedName>
        <fullName evidence="6">Transcriptional regulatory protein RstA</fullName>
    </submittedName>
</protein>
<organism evidence="6 7">
    <name type="scientific">Salmonella enterica subsp. enterica serovar Adelaide str. A4-669</name>
    <dbReference type="NCBI Taxonomy" id="913063"/>
    <lineage>
        <taxon>Bacteria</taxon>
        <taxon>Pseudomonadati</taxon>
        <taxon>Pseudomonadota</taxon>
        <taxon>Gammaproteobacteria</taxon>
        <taxon>Enterobacterales</taxon>
        <taxon>Enterobacteriaceae</taxon>
        <taxon>Salmonella</taxon>
    </lineage>
</organism>
<name>A0A6C8GNL6_SALET</name>
<evidence type="ECO:0000313" key="7">
    <source>
        <dbReference type="Proteomes" id="UP000004906"/>
    </source>
</evidence>
<feature type="domain" description="OmpR/PhoB-type" evidence="5">
    <location>
        <begin position="136"/>
        <end position="249"/>
    </location>
</feature>
<evidence type="ECO:0000256" key="2">
    <source>
        <dbReference type="PROSITE-ProRule" id="PRU00169"/>
    </source>
</evidence>
<proteinExistence type="predicted"/>
<gene>
    <name evidence="6" type="ORF">LTSEADE_2496</name>
</gene>
<dbReference type="Pfam" id="PF00486">
    <property type="entry name" value="Trans_reg_C"/>
    <property type="match status" value="1"/>
</dbReference>
<dbReference type="Proteomes" id="UP000004906">
    <property type="component" value="Unassembled WGS sequence"/>
</dbReference>
<dbReference type="GO" id="GO:0005829">
    <property type="term" value="C:cytosol"/>
    <property type="evidence" value="ECO:0007669"/>
    <property type="project" value="TreeGrafter"/>
</dbReference>
<evidence type="ECO:0000313" key="6">
    <source>
        <dbReference type="EMBL" id="EHC36475.1"/>
    </source>
</evidence>
<feature type="domain" description="Response regulatory" evidence="4">
    <location>
        <begin position="3"/>
        <end position="116"/>
    </location>
</feature>
<evidence type="ECO:0000259" key="4">
    <source>
        <dbReference type="PROSITE" id="PS50110"/>
    </source>
</evidence>
<reference evidence="6 7" key="1">
    <citation type="journal article" date="2011" name="BMC Genomics">
        <title>Genome sequencing reveals diversification of virulence factor content and possible host adaptation in distinct subpopulations of Salmonella enterica.</title>
        <authorList>
            <person name="den Bakker H.C."/>
            <person name="Moreno Switt A.I."/>
            <person name="Govoni G."/>
            <person name="Cummings C.A."/>
            <person name="Ranieri M.L."/>
            <person name="Degoricija L."/>
            <person name="Hoelzer K."/>
            <person name="Rodriguez-Rivera L.D."/>
            <person name="Brown S."/>
            <person name="Bolchacova E."/>
            <person name="Furtado M.R."/>
            <person name="Wiedmann M."/>
        </authorList>
    </citation>
    <scope>NUCLEOTIDE SEQUENCE [LARGE SCALE GENOMIC DNA]</scope>
    <source>
        <strain evidence="6 7">A4-669</strain>
    </source>
</reference>
<dbReference type="InterPro" id="IPR011006">
    <property type="entry name" value="CheY-like_superfamily"/>
</dbReference>
<dbReference type="GO" id="GO:0000976">
    <property type="term" value="F:transcription cis-regulatory region binding"/>
    <property type="evidence" value="ECO:0007669"/>
    <property type="project" value="TreeGrafter"/>
</dbReference>
<dbReference type="InterPro" id="IPR001789">
    <property type="entry name" value="Sig_transdc_resp-reg_receiver"/>
</dbReference>
<dbReference type="PANTHER" id="PTHR48111">
    <property type="entry name" value="REGULATOR OF RPOS"/>
    <property type="match status" value="1"/>
</dbReference>
<keyword evidence="2" id="KW-0597">Phosphoprotein</keyword>